<evidence type="ECO:0000313" key="2">
    <source>
        <dbReference type="Proteomes" id="UP000248764"/>
    </source>
</evidence>
<gene>
    <name evidence="1" type="ORF">C1I92_23630</name>
</gene>
<accession>A0A2W2BZ20</accession>
<dbReference type="EMBL" id="POTW01000072">
    <property type="protein sequence ID" value="PZF80897.1"/>
    <property type="molecule type" value="Genomic_DNA"/>
</dbReference>
<evidence type="ECO:0000313" key="1">
    <source>
        <dbReference type="EMBL" id="PZF80897.1"/>
    </source>
</evidence>
<dbReference type="AlphaFoldDB" id="A0A2W2BZ20"/>
<sequence>MLDPPTLPVGLLVRSAASWLVVSAWPSWPGSAPRARLVDPVSPAGLFVPGRRRSLVVLAPPGCAVASPVGLLVRSAASWLVVSAWPSWPGSAPRARLVDPVPPAELVAPGRRTSPVVPAPPGCAVASPVGLLVRSAASWLVVSAWPSWPGSAPRARLVDPVPPAELVAPGRRTSPVVPAPPGCAVASPVGLVVGAAASWLVVSAWPSWPGSAPRALLVDPVPPAGLFVPGRRTSPVVLAPPGCAVASPVGLLVRPAAT</sequence>
<organism evidence="1 2">
    <name type="scientific">Jiangella anatolica</name>
    <dbReference type="NCBI Taxonomy" id="2670374"/>
    <lineage>
        <taxon>Bacteria</taxon>
        <taxon>Bacillati</taxon>
        <taxon>Actinomycetota</taxon>
        <taxon>Actinomycetes</taxon>
        <taxon>Jiangellales</taxon>
        <taxon>Jiangellaceae</taxon>
        <taxon>Jiangella</taxon>
    </lineage>
</organism>
<name>A0A2W2BZ20_9ACTN</name>
<comment type="caution">
    <text evidence="1">The sequence shown here is derived from an EMBL/GenBank/DDBJ whole genome shotgun (WGS) entry which is preliminary data.</text>
</comment>
<proteinExistence type="predicted"/>
<keyword evidence="2" id="KW-1185">Reference proteome</keyword>
<reference evidence="1 2" key="1">
    <citation type="submission" date="2018-01" db="EMBL/GenBank/DDBJ databases">
        <title>Draft genome sequence of Jiangella sp. GTF31.</title>
        <authorList>
            <person name="Sahin N."/>
            <person name="Ay H."/>
            <person name="Saygin H."/>
        </authorList>
    </citation>
    <scope>NUCLEOTIDE SEQUENCE [LARGE SCALE GENOMIC DNA]</scope>
    <source>
        <strain evidence="1 2">GTF31</strain>
    </source>
</reference>
<dbReference type="Proteomes" id="UP000248764">
    <property type="component" value="Unassembled WGS sequence"/>
</dbReference>
<protein>
    <submittedName>
        <fullName evidence="1">Uncharacterized protein</fullName>
    </submittedName>
</protein>